<reference evidence="2 3" key="2">
    <citation type="submission" date="2019-01" db="EMBL/GenBank/DDBJ databases">
        <title>Tautonia sociabilis, a novel thermotolerant planctomycete of Isosphaeraceae family, isolated from a 4000 m deep subterranean habitat.</title>
        <authorList>
            <person name="Kovaleva O.L."/>
            <person name="Elcheninov A.G."/>
            <person name="Van Heerden E."/>
            <person name="Toshchakov S.V."/>
            <person name="Novikov A."/>
            <person name="Bonch-Osmolovskaya E.A."/>
            <person name="Kublanov I.V."/>
        </authorList>
    </citation>
    <scope>NUCLEOTIDE SEQUENCE [LARGE SCALE GENOMIC DNA]</scope>
    <source>
        <strain evidence="2 3">GM2012</strain>
    </source>
</reference>
<keyword evidence="1" id="KW-0732">Signal</keyword>
<feature type="chain" id="PRO_5019333776" description="HAF repeat-containing protein" evidence="1">
    <location>
        <begin position="25"/>
        <end position="296"/>
    </location>
</feature>
<organism evidence="2 3">
    <name type="scientific">Tautonia sociabilis</name>
    <dbReference type="NCBI Taxonomy" id="2080755"/>
    <lineage>
        <taxon>Bacteria</taxon>
        <taxon>Pseudomonadati</taxon>
        <taxon>Planctomycetota</taxon>
        <taxon>Planctomycetia</taxon>
        <taxon>Isosphaerales</taxon>
        <taxon>Isosphaeraceae</taxon>
        <taxon>Tautonia</taxon>
    </lineage>
</organism>
<dbReference type="AlphaFoldDB" id="A0A432MDJ7"/>
<evidence type="ECO:0000313" key="2">
    <source>
        <dbReference type="EMBL" id="RUL82800.1"/>
    </source>
</evidence>
<evidence type="ECO:0000313" key="3">
    <source>
        <dbReference type="Proteomes" id="UP000280296"/>
    </source>
</evidence>
<dbReference type="Proteomes" id="UP000280296">
    <property type="component" value="Unassembled WGS sequence"/>
</dbReference>
<comment type="caution">
    <text evidence="2">The sequence shown here is derived from an EMBL/GenBank/DDBJ whole genome shotgun (WGS) entry which is preliminary data.</text>
</comment>
<evidence type="ECO:0008006" key="4">
    <source>
        <dbReference type="Google" id="ProtNLM"/>
    </source>
</evidence>
<sequence>MTHRTRISSLLAPLILSFGVLPDAADASGLRFTIQTIPALPATNPRSQGNAINEAGQATGLSNVPGNSEAFLFEGGTATSLGNLGLGGGFTSGSGINDAGVIVGTGSVSTGTGSFSDRAFVWQPGLGFTAVLNPEGVGLGANANAVNNAGQVVGVYRYSGLDRQGFVYQVGDPADSYTLLPFLGGSNTSNGARQFANAINDGVVVAGAARTQSGQATQAVRWMPDGSGGYTIETLAPPTSGTTFSNSFGINDLGQIVGDFNDGQSQAVLWNPDGTVEMLWVPSGAFSTSARGINRA</sequence>
<feature type="signal peptide" evidence="1">
    <location>
        <begin position="1"/>
        <end position="24"/>
    </location>
</feature>
<reference evidence="2 3" key="1">
    <citation type="submission" date="2018-12" db="EMBL/GenBank/DDBJ databases">
        <authorList>
            <person name="Toschakov S.V."/>
        </authorList>
    </citation>
    <scope>NUCLEOTIDE SEQUENCE [LARGE SCALE GENOMIC DNA]</scope>
    <source>
        <strain evidence="2 3">GM2012</strain>
    </source>
</reference>
<protein>
    <recommendedName>
        <fullName evidence="4">HAF repeat-containing protein</fullName>
    </recommendedName>
</protein>
<proteinExistence type="predicted"/>
<dbReference type="EMBL" id="RYZH01000068">
    <property type="protein sequence ID" value="RUL82800.1"/>
    <property type="molecule type" value="Genomic_DNA"/>
</dbReference>
<dbReference type="RefSeq" id="WP_126727835.1">
    <property type="nucleotide sequence ID" value="NZ_RYZH01000068.1"/>
</dbReference>
<evidence type="ECO:0000256" key="1">
    <source>
        <dbReference type="SAM" id="SignalP"/>
    </source>
</evidence>
<name>A0A432MDJ7_9BACT</name>
<accession>A0A432MDJ7</accession>
<dbReference type="OrthoDB" id="4310309at2"/>
<keyword evidence="3" id="KW-1185">Reference proteome</keyword>
<gene>
    <name evidence="2" type="ORF">TsocGM_23160</name>
</gene>